<dbReference type="CDD" id="cd07043">
    <property type="entry name" value="STAS_anti-anti-sigma_factors"/>
    <property type="match status" value="1"/>
</dbReference>
<dbReference type="EMBL" id="JAODWD010000005">
    <property type="protein sequence ID" value="MCT7660865.1"/>
    <property type="molecule type" value="Genomic_DNA"/>
</dbReference>
<sequence>MSTLSTSRPAPAGSLIERTDCHTAYFATRWLKPDTAVITAHGDLDAANSQQFVDYALRHAAQMKCLVLDLTGITFFGTAGFSALHTLNVRCAGETIQWALVPDGAVSRLLKICDPDSTLPICPSVESALATVQGEPQRLLKLVAESR</sequence>
<gene>
    <name evidence="2" type="ORF">N4S67_20895</name>
</gene>
<dbReference type="SUPFAM" id="SSF52091">
    <property type="entry name" value="SpoIIaa-like"/>
    <property type="match status" value="1"/>
</dbReference>
<protein>
    <submittedName>
        <fullName evidence="2">STAS domain-containing protein</fullName>
    </submittedName>
</protein>
<proteinExistence type="predicted"/>
<dbReference type="Proteomes" id="UP001206639">
    <property type="component" value="Unassembled WGS sequence"/>
</dbReference>
<comment type="caution">
    <text evidence="2">The sequence shown here is derived from an EMBL/GenBank/DDBJ whole genome shotgun (WGS) entry which is preliminary data.</text>
</comment>
<dbReference type="RefSeq" id="WP_260994932.1">
    <property type="nucleotide sequence ID" value="NZ_JAODWD010000005.1"/>
</dbReference>
<name>A0ABT2MHK8_9MYCO</name>
<evidence type="ECO:0000313" key="3">
    <source>
        <dbReference type="Proteomes" id="UP001206639"/>
    </source>
</evidence>
<dbReference type="InterPro" id="IPR036513">
    <property type="entry name" value="STAS_dom_sf"/>
</dbReference>
<reference evidence="3" key="1">
    <citation type="submission" date="2023-07" db="EMBL/GenBank/DDBJ databases">
        <authorList>
            <person name="Deng Y."/>
            <person name="Zhang Y.-Q."/>
        </authorList>
    </citation>
    <scope>NUCLEOTIDE SEQUENCE [LARGE SCALE GENOMIC DNA]</scope>
    <source>
        <strain evidence="3">CPCC 205710</strain>
    </source>
</reference>
<dbReference type="Gene3D" id="3.30.750.24">
    <property type="entry name" value="STAS domain"/>
    <property type="match status" value="1"/>
</dbReference>
<dbReference type="PROSITE" id="PS50801">
    <property type="entry name" value="STAS"/>
    <property type="match status" value="1"/>
</dbReference>
<dbReference type="InterPro" id="IPR002645">
    <property type="entry name" value="STAS_dom"/>
</dbReference>
<evidence type="ECO:0000259" key="1">
    <source>
        <dbReference type="PROSITE" id="PS50801"/>
    </source>
</evidence>
<feature type="domain" description="STAS" evidence="1">
    <location>
        <begin position="33"/>
        <end position="132"/>
    </location>
</feature>
<accession>A0ABT2MHK8</accession>
<evidence type="ECO:0000313" key="2">
    <source>
        <dbReference type="EMBL" id="MCT7660865.1"/>
    </source>
</evidence>
<dbReference type="Pfam" id="PF01740">
    <property type="entry name" value="STAS"/>
    <property type="match status" value="1"/>
</dbReference>
<organism evidence="2 3">
    <name type="scientific">Mycobacterium deserti</name>
    <dbReference type="NCBI Taxonomy" id="2978347"/>
    <lineage>
        <taxon>Bacteria</taxon>
        <taxon>Bacillati</taxon>
        <taxon>Actinomycetota</taxon>
        <taxon>Actinomycetes</taxon>
        <taxon>Mycobacteriales</taxon>
        <taxon>Mycobacteriaceae</taxon>
        <taxon>Mycobacterium</taxon>
    </lineage>
</organism>
<keyword evidence="3" id="KW-1185">Reference proteome</keyword>